<keyword evidence="2" id="KW-1185">Reference proteome</keyword>
<dbReference type="AlphaFoldDB" id="A0A7W7YQN4"/>
<evidence type="ECO:0000313" key="2">
    <source>
        <dbReference type="Proteomes" id="UP000534294"/>
    </source>
</evidence>
<protein>
    <recommendedName>
        <fullName evidence="3">Plasmid related protein</fullName>
    </recommendedName>
</protein>
<proteinExistence type="predicted"/>
<sequence length="92" mass="10307">MNKGKFTLGQLVATTNALESLNGEDIQIALGRHITGDWGDIDHPEDWEANCFALKHGAGRLFSVYRDRKGVKFWIITEADRSATTVLLPEDY</sequence>
<evidence type="ECO:0008006" key="3">
    <source>
        <dbReference type="Google" id="ProtNLM"/>
    </source>
</evidence>
<dbReference type="RefSeq" id="WP_184213286.1">
    <property type="nucleotide sequence ID" value="NZ_JACHIF010000015.1"/>
</dbReference>
<comment type="caution">
    <text evidence="1">The sequence shown here is derived from an EMBL/GenBank/DDBJ whole genome shotgun (WGS) entry which is preliminary data.</text>
</comment>
<dbReference type="Proteomes" id="UP000534294">
    <property type="component" value="Unassembled WGS sequence"/>
</dbReference>
<dbReference type="EMBL" id="JACHIF010000015">
    <property type="protein sequence ID" value="MBB5040571.1"/>
    <property type="molecule type" value="Genomic_DNA"/>
</dbReference>
<evidence type="ECO:0000313" key="1">
    <source>
        <dbReference type="EMBL" id="MBB5040571.1"/>
    </source>
</evidence>
<name>A0A7W7YQN4_9BACT</name>
<reference evidence="1 2" key="1">
    <citation type="submission" date="2020-08" db="EMBL/GenBank/DDBJ databases">
        <title>Genomic Encyclopedia of Type Strains, Phase IV (KMG-IV): sequencing the most valuable type-strain genomes for metagenomic binning, comparative biology and taxonomic classification.</title>
        <authorList>
            <person name="Goeker M."/>
        </authorList>
    </citation>
    <scope>NUCLEOTIDE SEQUENCE [LARGE SCALE GENOMIC DNA]</scope>
    <source>
        <strain evidence="1 2">DSM 12251</strain>
    </source>
</reference>
<gene>
    <name evidence="1" type="ORF">HNQ64_004859</name>
</gene>
<organism evidence="1 2">
    <name type="scientific">Prosthecobacter dejongeii</name>
    <dbReference type="NCBI Taxonomy" id="48465"/>
    <lineage>
        <taxon>Bacteria</taxon>
        <taxon>Pseudomonadati</taxon>
        <taxon>Verrucomicrobiota</taxon>
        <taxon>Verrucomicrobiia</taxon>
        <taxon>Verrucomicrobiales</taxon>
        <taxon>Verrucomicrobiaceae</taxon>
        <taxon>Prosthecobacter</taxon>
    </lineage>
</organism>
<accession>A0A7W7YQN4</accession>